<dbReference type="SUPFAM" id="SSF53474">
    <property type="entry name" value="alpha/beta-Hydrolases"/>
    <property type="match status" value="1"/>
</dbReference>
<dbReference type="GO" id="GO:0016042">
    <property type="term" value="P:lipid catabolic process"/>
    <property type="evidence" value="ECO:0007669"/>
    <property type="project" value="TreeGrafter"/>
</dbReference>
<keyword evidence="5" id="KW-0732">Signal</keyword>
<organism evidence="7 8">
    <name type="scientific">Ignelater luminosus</name>
    <name type="common">Cucubano</name>
    <name type="synonym">Pyrophorus luminosus</name>
    <dbReference type="NCBI Taxonomy" id="2038154"/>
    <lineage>
        <taxon>Eukaryota</taxon>
        <taxon>Metazoa</taxon>
        <taxon>Ecdysozoa</taxon>
        <taxon>Arthropoda</taxon>
        <taxon>Hexapoda</taxon>
        <taxon>Insecta</taxon>
        <taxon>Pterygota</taxon>
        <taxon>Neoptera</taxon>
        <taxon>Endopterygota</taxon>
        <taxon>Coleoptera</taxon>
        <taxon>Polyphaga</taxon>
        <taxon>Elateriformia</taxon>
        <taxon>Elateroidea</taxon>
        <taxon>Elateridae</taxon>
        <taxon>Agrypninae</taxon>
        <taxon>Pyrophorini</taxon>
        <taxon>Ignelater</taxon>
    </lineage>
</organism>
<evidence type="ECO:0000259" key="6">
    <source>
        <dbReference type="Pfam" id="PF00151"/>
    </source>
</evidence>
<accession>A0A8K0CXR7</accession>
<keyword evidence="8" id="KW-1185">Reference proteome</keyword>
<keyword evidence="3" id="KW-0964">Secreted</keyword>
<dbReference type="Proteomes" id="UP000801492">
    <property type="component" value="Unassembled WGS sequence"/>
</dbReference>
<reference evidence="7" key="1">
    <citation type="submission" date="2019-08" db="EMBL/GenBank/DDBJ databases">
        <title>The genome of the North American firefly Photinus pyralis.</title>
        <authorList>
            <consortium name="Photinus pyralis genome working group"/>
            <person name="Fallon T.R."/>
            <person name="Sander Lower S.E."/>
            <person name="Weng J.-K."/>
        </authorList>
    </citation>
    <scope>NUCLEOTIDE SEQUENCE</scope>
    <source>
        <strain evidence="7">TRF0915ILg1</strain>
        <tissue evidence="7">Whole body</tissue>
    </source>
</reference>
<dbReference type="OrthoDB" id="6755582at2759"/>
<sequence>MVHLLHFTLLVSAVLCQDPIPSIIDDLNNIIRGIPPYIGDCSTTVVLRSNLRFTLYNQNNLQNGIVLDDTNIQEVNSALRLILIIHSWLQNDSKGWVIEMKRVYLSNTNANIVSVDWSPYAQINYGAAVCAVPLVAKFVSDLIYNITSGNPTWLNNTQINGYSLGAHIAGIAGQEVQSKTNGLKLGRINSLDAAGPGFINITKNSRLDSQDAWFVQGIHTSDDRFGYGPPYGTVDFRVNKVLQSCGSAQVGCPANPGVAINANDNVFQQRLPALFCDTIRAVAYFNESINSLNFLGIKCSNCASFTPNMLLRQCGSSQTTIMGENCPLNVAGEYYLTTNDNNPFAKGLQGTQGVLIV</sequence>
<dbReference type="PRINTS" id="PR00821">
    <property type="entry name" value="TAGLIPASE"/>
</dbReference>
<evidence type="ECO:0000256" key="1">
    <source>
        <dbReference type="ARBA" id="ARBA00004613"/>
    </source>
</evidence>
<dbReference type="PANTHER" id="PTHR11610">
    <property type="entry name" value="LIPASE"/>
    <property type="match status" value="1"/>
</dbReference>
<evidence type="ECO:0000313" key="8">
    <source>
        <dbReference type="Proteomes" id="UP000801492"/>
    </source>
</evidence>
<evidence type="ECO:0000313" key="7">
    <source>
        <dbReference type="EMBL" id="KAF2895539.1"/>
    </source>
</evidence>
<dbReference type="GO" id="GO:0017171">
    <property type="term" value="F:serine hydrolase activity"/>
    <property type="evidence" value="ECO:0007669"/>
    <property type="project" value="TreeGrafter"/>
</dbReference>
<comment type="subcellular location">
    <subcellularLocation>
        <location evidence="1">Secreted</location>
    </subcellularLocation>
</comment>
<dbReference type="Gene3D" id="3.40.50.1820">
    <property type="entry name" value="alpha/beta hydrolase"/>
    <property type="match status" value="1"/>
</dbReference>
<dbReference type="PANTHER" id="PTHR11610:SF173">
    <property type="entry name" value="LIPASE DOMAIN-CONTAINING PROTEIN-RELATED"/>
    <property type="match status" value="1"/>
</dbReference>
<evidence type="ECO:0000256" key="2">
    <source>
        <dbReference type="ARBA" id="ARBA00010701"/>
    </source>
</evidence>
<dbReference type="Pfam" id="PF00151">
    <property type="entry name" value="Lipase"/>
    <property type="match status" value="1"/>
</dbReference>
<dbReference type="AlphaFoldDB" id="A0A8K0CXR7"/>
<feature type="signal peptide" evidence="5">
    <location>
        <begin position="1"/>
        <end position="16"/>
    </location>
</feature>
<name>A0A8K0CXR7_IGNLU</name>
<evidence type="ECO:0000256" key="3">
    <source>
        <dbReference type="ARBA" id="ARBA00022525"/>
    </source>
</evidence>
<feature type="domain" description="Lipase" evidence="6">
    <location>
        <begin position="49"/>
        <end position="344"/>
    </location>
</feature>
<proteinExistence type="inferred from homology"/>
<dbReference type="InterPro" id="IPR013818">
    <property type="entry name" value="Lipase"/>
</dbReference>
<evidence type="ECO:0000256" key="4">
    <source>
        <dbReference type="RuleBase" id="RU004262"/>
    </source>
</evidence>
<dbReference type="InterPro" id="IPR029058">
    <property type="entry name" value="AB_hydrolase_fold"/>
</dbReference>
<dbReference type="EMBL" id="VTPC01005829">
    <property type="protein sequence ID" value="KAF2895539.1"/>
    <property type="molecule type" value="Genomic_DNA"/>
</dbReference>
<gene>
    <name evidence="7" type="ORF">ILUMI_10636</name>
</gene>
<dbReference type="GO" id="GO:0016298">
    <property type="term" value="F:lipase activity"/>
    <property type="evidence" value="ECO:0007669"/>
    <property type="project" value="InterPro"/>
</dbReference>
<comment type="caution">
    <text evidence="7">The sequence shown here is derived from an EMBL/GenBank/DDBJ whole genome shotgun (WGS) entry which is preliminary data.</text>
</comment>
<comment type="similarity">
    <text evidence="2 4">Belongs to the AB hydrolase superfamily. Lipase family.</text>
</comment>
<dbReference type="InterPro" id="IPR000734">
    <property type="entry name" value="TAG_lipase"/>
</dbReference>
<feature type="chain" id="PRO_5035418492" description="Lipase domain-containing protein" evidence="5">
    <location>
        <begin position="17"/>
        <end position="357"/>
    </location>
</feature>
<evidence type="ECO:0000256" key="5">
    <source>
        <dbReference type="SAM" id="SignalP"/>
    </source>
</evidence>
<dbReference type="GO" id="GO:0005615">
    <property type="term" value="C:extracellular space"/>
    <property type="evidence" value="ECO:0007669"/>
    <property type="project" value="TreeGrafter"/>
</dbReference>
<protein>
    <recommendedName>
        <fullName evidence="6">Lipase domain-containing protein</fullName>
    </recommendedName>
</protein>